<sequence>METDLYDSTSSPDISEETASAAIIDSTDNSWYLENKVQKAKRKLTFDQKAHIEKQYSVFQCNYKQGGLAAPILKDMLDARLLTILLKLLTSNTFWATTERENIDTKLHNKRKIFTATALSQNPCLYYSMEKI</sequence>
<comment type="caution">
    <text evidence="1">The sequence shown here is derived from an EMBL/GenBank/DDBJ whole genome shotgun (WGS) entry which is preliminary data.</text>
</comment>
<organism evidence="1 2">
    <name type="scientific">Ambispora leptoticha</name>
    <dbReference type="NCBI Taxonomy" id="144679"/>
    <lineage>
        <taxon>Eukaryota</taxon>
        <taxon>Fungi</taxon>
        <taxon>Fungi incertae sedis</taxon>
        <taxon>Mucoromycota</taxon>
        <taxon>Glomeromycotina</taxon>
        <taxon>Glomeromycetes</taxon>
        <taxon>Archaeosporales</taxon>
        <taxon>Ambisporaceae</taxon>
        <taxon>Ambispora</taxon>
    </lineage>
</organism>
<evidence type="ECO:0000313" key="2">
    <source>
        <dbReference type="Proteomes" id="UP000789508"/>
    </source>
</evidence>
<dbReference type="AlphaFoldDB" id="A0A9N8ZAF4"/>
<reference evidence="1" key="1">
    <citation type="submission" date="2021-06" db="EMBL/GenBank/DDBJ databases">
        <authorList>
            <person name="Kallberg Y."/>
            <person name="Tangrot J."/>
            <person name="Rosling A."/>
        </authorList>
    </citation>
    <scope>NUCLEOTIDE SEQUENCE</scope>
    <source>
        <strain evidence="1">FL130A</strain>
    </source>
</reference>
<proteinExistence type="predicted"/>
<name>A0A9N8ZAF4_9GLOM</name>
<dbReference type="Proteomes" id="UP000789508">
    <property type="component" value="Unassembled WGS sequence"/>
</dbReference>
<evidence type="ECO:0000313" key="1">
    <source>
        <dbReference type="EMBL" id="CAG8486803.1"/>
    </source>
</evidence>
<gene>
    <name evidence="1" type="ORF">ALEPTO_LOCUS2774</name>
</gene>
<keyword evidence="2" id="KW-1185">Reference proteome</keyword>
<accession>A0A9N8ZAF4</accession>
<dbReference type="EMBL" id="CAJVPS010000443">
    <property type="protein sequence ID" value="CAG8486803.1"/>
    <property type="molecule type" value="Genomic_DNA"/>
</dbReference>
<protein>
    <submittedName>
        <fullName evidence="1">9546_t:CDS:1</fullName>
    </submittedName>
</protein>